<name>A0A371K373_9GAMM</name>
<keyword evidence="2" id="KW-0812">Transmembrane</keyword>
<protein>
    <recommendedName>
        <fullName evidence="5">Transmembrane protein</fullName>
    </recommendedName>
</protein>
<dbReference type="OrthoDB" id="5985723at2"/>
<dbReference type="RefSeq" id="WP_115857820.1">
    <property type="nucleotide sequence ID" value="NZ_QTSU01000001.1"/>
</dbReference>
<gene>
    <name evidence="3" type="ORF">DX914_04370</name>
</gene>
<feature type="transmembrane region" description="Helical" evidence="2">
    <location>
        <begin position="212"/>
        <end position="230"/>
    </location>
</feature>
<evidence type="ECO:0000256" key="2">
    <source>
        <dbReference type="SAM" id="Phobius"/>
    </source>
</evidence>
<evidence type="ECO:0000256" key="1">
    <source>
        <dbReference type="SAM" id="MobiDB-lite"/>
    </source>
</evidence>
<feature type="compositionally biased region" description="Gly residues" evidence="1">
    <location>
        <begin position="95"/>
        <end position="109"/>
    </location>
</feature>
<keyword evidence="4" id="KW-1185">Reference proteome</keyword>
<feature type="region of interest" description="Disordered" evidence="1">
    <location>
        <begin position="95"/>
        <end position="117"/>
    </location>
</feature>
<sequence length="253" mass="26805">MSRMLHLARLRSHLEHAHWPRLQMMVIVALTGGIGFLASYLLLDAGMTAMWQRYPAAVGIAYLVFMALLWLWAVTFQSRAYEYLDVSPGNGGSSGSFGGGGGQSGGGGASASFDSPASSMQTSLAEQPLPKLDLPGADGCAGDDGLGWLLLAAIAALAALAALLLLTTWVVWIAPSLMAEVLLDVALAGGLYRRLRRIRSEYWLRTVLRQTFLPTLTIALLLAGMGYAGARYAPGADSIGDVVAAYQTRGESE</sequence>
<keyword evidence="2" id="KW-0472">Membrane</keyword>
<proteinExistence type="predicted"/>
<dbReference type="AlphaFoldDB" id="A0A371K373"/>
<reference evidence="3 4" key="1">
    <citation type="submission" date="2018-08" db="EMBL/GenBank/DDBJ databases">
        <title>Lysobacter sp. zong2l5, whole genome shotgun sequence.</title>
        <authorList>
            <person name="Zhang X."/>
            <person name="Feng G."/>
            <person name="Zhu H."/>
        </authorList>
    </citation>
    <scope>NUCLEOTIDE SEQUENCE [LARGE SCALE GENOMIC DNA]</scope>
    <source>
        <strain evidence="4">zong2l5</strain>
    </source>
</reference>
<feature type="transmembrane region" description="Helical" evidence="2">
    <location>
        <begin position="21"/>
        <end position="42"/>
    </location>
</feature>
<keyword evidence="2" id="KW-1133">Transmembrane helix</keyword>
<comment type="caution">
    <text evidence="3">The sequence shown here is derived from an EMBL/GenBank/DDBJ whole genome shotgun (WGS) entry which is preliminary data.</text>
</comment>
<evidence type="ECO:0000313" key="4">
    <source>
        <dbReference type="Proteomes" id="UP000264492"/>
    </source>
</evidence>
<dbReference type="Proteomes" id="UP000264492">
    <property type="component" value="Unassembled WGS sequence"/>
</dbReference>
<evidence type="ECO:0000313" key="3">
    <source>
        <dbReference type="EMBL" id="RDZ28379.1"/>
    </source>
</evidence>
<feature type="transmembrane region" description="Helical" evidence="2">
    <location>
        <begin position="172"/>
        <end position="192"/>
    </location>
</feature>
<organism evidence="3 4">
    <name type="scientific">Lysobacter silvisoli</name>
    <dbReference type="NCBI Taxonomy" id="2293254"/>
    <lineage>
        <taxon>Bacteria</taxon>
        <taxon>Pseudomonadati</taxon>
        <taxon>Pseudomonadota</taxon>
        <taxon>Gammaproteobacteria</taxon>
        <taxon>Lysobacterales</taxon>
        <taxon>Lysobacteraceae</taxon>
        <taxon>Lysobacter</taxon>
    </lineage>
</organism>
<dbReference type="EMBL" id="QTSU01000001">
    <property type="protein sequence ID" value="RDZ28379.1"/>
    <property type="molecule type" value="Genomic_DNA"/>
</dbReference>
<feature type="transmembrane region" description="Helical" evidence="2">
    <location>
        <begin position="146"/>
        <end position="166"/>
    </location>
</feature>
<feature type="transmembrane region" description="Helical" evidence="2">
    <location>
        <begin position="54"/>
        <end position="74"/>
    </location>
</feature>
<evidence type="ECO:0008006" key="5">
    <source>
        <dbReference type="Google" id="ProtNLM"/>
    </source>
</evidence>
<accession>A0A371K373</accession>